<comment type="caution">
    <text evidence="2">The sequence shown here is derived from an EMBL/GenBank/DDBJ whole genome shotgun (WGS) entry which is preliminary data.</text>
</comment>
<dbReference type="AlphaFoldDB" id="A0A9P3Q136"/>
<keyword evidence="3" id="KW-1185">Reference proteome</keyword>
<feature type="compositionally biased region" description="Basic residues" evidence="1">
    <location>
        <begin position="107"/>
        <end position="116"/>
    </location>
</feature>
<reference evidence="2" key="1">
    <citation type="submission" date="2022-07" db="EMBL/GenBank/DDBJ databases">
        <title>The genome of Lyophyllum shimeji provides insight into the initial evolution of ectomycorrhizal fungal genome.</title>
        <authorList>
            <person name="Kobayashi Y."/>
            <person name="Shibata T."/>
            <person name="Hirakawa H."/>
            <person name="Shigenobu S."/>
            <person name="Nishiyama T."/>
            <person name="Yamada A."/>
            <person name="Hasebe M."/>
            <person name="Kawaguchi M."/>
        </authorList>
    </citation>
    <scope>NUCLEOTIDE SEQUENCE</scope>
    <source>
        <strain evidence="2">AT787</strain>
    </source>
</reference>
<dbReference type="OrthoDB" id="2972176at2759"/>
<dbReference type="Proteomes" id="UP001063166">
    <property type="component" value="Unassembled WGS sequence"/>
</dbReference>
<protein>
    <submittedName>
        <fullName evidence="2">Uncharacterized protein</fullName>
    </submittedName>
</protein>
<evidence type="ECO:0000256" key="1">
    <source>
        <dbReference type="SAM" id="MobiDB-lite"/>
    </source>
</evidence>
<proteinExistence type="predicted"/>
<name>A0A9P3Q136_LYOSH</name>
<evidence type="ECO:0000313" key="2">
    <source>
        <dbReference type="EMBL" id="GLB44897.1"/>
    </source>
</evidence>
<dbReference type="EMBL" id="BRPK01000018">
    <property type="protein sequence ID" value="GLB44897.1"/>
    <property type="molecule type" value="Genomic_DNA"/>
</dbReference>
<accession>A0A9P3Q136</accession>
<feature type="region of interest" description="Disordered" evidence="1">
    <location>
        <begin position="1"/>
        <end position="47"/>
    </location>
</feature>
<feature type="compositionally biased region" description="Low complexity" evidence="1">
    <location>
        <begin position="203"/>
        <end position="226"/>
    </location>
</feature>
<feature type="region of interest" description="Disordered" evidence="1">
    <location>
        <begin position="93"/>
        <end position="122"/>
    </location>
</feature>
<organism evidence="2 3">
    <name type="scientific">Lyophyllum shimeji</name>
    <name type="common">Hon-shimeji</name>
    <name type="synonym">Tricholoma shimeji</name>
    <dbReference type="NCBI Taxonomy" id="47721"/>
    <lineage>
        <taxon>Eukaryota</taxon>
        <taxon>Fungi</taxon>
        <taxon>Dikarya</taxon>
        <taxon>Basidiomycota</taxon>
        <taxon>Agaricomycotina</taxon>
        <taxon>Agaricomycetes</taxon>
        <taxon>Agaricomycetidae</taxon>
        <taxon>Agaricales</taxon>
        <taxon>Tricholomatineae</taxon>
        <taxon>Lyophyllaceae</taxon>
        <taxon>Lyophyllum</taxon>
    </lineage>
</organism>
<sequence>MPTGTPRMRITGIAPSKPHHDAYSPSSLPSQYSDSDSDNTNTPIPSYTTTLRLRASIATVPETRLREIMVRLVDRSPGFQHAVAKELLAVSNTLTPDNAPPLPLPSPRRKRRRSSRRSLEAPSHRRCVNCGQQFSLDRDAVCVYHPGRLEEEVYEFPSRTPEGRSFQVRRKITMWSCCDEDALSPGCTEALGHVPVPAGGRPSQAAAAPSTSIADASSGSSARASANLDVTEKAS</sequence>
<feature type="region of interest" description="Disordered" evidence="1">
    <location>
        <begin position="194"/>
        <end position="235"/>
    </location>
</feature>
<gene>
    <name evidence="2" type="ORF">LshimejAT787_1802340</name>
</gene>
<evidence type="ECO:0000313" key="3">
    <source>
        <dbReference type="Proteomes" id="UP001063166"/>
    </source>
</evidence>
<feature type="compositionally biased region" description="Low complexity" evidence="1">
    <location>
        <begin position="23"/>
        <end position="34"/>
    </location>
</feature>